<dbReference type="Proteomes" id="UP000027195">
    <property type="component" value="Unassembled WGS sequence"/>
</dbReference>
<evidence type="ECO:0000313" key="2">
    <source>
        <dbReference type="EMBL" id="KDQ15888.1"/>
    </source>
</evidence>
<protein>
    <submittedName>
        <fullName evidence="2">Uncharacterized protein</fullName>
    </submittedName>
</protein>
<dbReference type="EMBL" id="KL198030">
    <property type="protein sequence ID" value="KDQ15888.1"/>
    <property type="molecule type" value="Genomic_DNA"/>
</dbReference>
<reference evidence="3" key="1">
    <citation type="journal article" date="2014" name="Proc. Natl. Acad. Sci. U.S.A.">
        <title>Extensive sampling of basidiomycete genomes demonstrates inadequacy of the white-rot/brown-rot paradigm for wood decay fungi.</title>
        <authorList>
            <person name="Riley R."/>
            <person name="Salamov A.A."/>
            <person name="Brown D.W."/>
            <person name="Nagy L.G."/>
            <person name="Floudas D."/>
            <person name="Held B.W."/>
            <person name="Levasseur A."/>
            <person name="Lombard V."/>
            <person name="Morin E."/>
            <person name="Otillar R."/>
            <person name="Lindquist E.A."/>
            <person name="Sun H."/>
            <person name="LaButti K.M."/>
            <person name="Schmutz J."/>
            <person name="Jabbour D."/>
            <person name="Luo H."/>
            <person name="Baker S.E."/>
            <person name="Pisabarro A.G."/>
            <person name="Walton J.D."/>
            <person name="Blanchette R.A."/>
            <person name="Henrissat B."/>
            <person name="Martin F."/>
            <person name="Cullen D."/>
            <person name="Hibbett D.S."/>
            <person name="Grigoriev I.V."/>
        </authorList>
    </citation>
    <scope>NUCLEOTIDE SEQUENCE [LARGE SCALE GENOMIC DNA]</scope>
    <source>
        <strain evidence="3">FD-172 SS1</strain>
    </source>
</reference>
<feature type="compositionally biased region" description="Low complexity" evidence="1">
    <location>
        <begin position="51"/>
        <end position="61"/>
    </location>
</feature>
<name>A0A067MJF6_BOTB1</name>
<accession>A0A067MJF6</accession>
<dbReference type="InParanoid" id="A0A067MJF6"/>
<sequence>MGRKRHILSRRSRNQNLSTYLFHATALVAQPAFIHARFWSPALIRMRCRSSENTSTSSKPSNRMKSHLKLAAMASG</sequence>
<dbReference type="AlphaFoldDB" id="A0A067MJF6"/>
<gene>
    <name evidence="2" type="ORF">BOTBODRAFT_274895</name>
</gene>
<organism evidence="2 3">
    <name type="scientific">Botryobasidium botryosum (strain FD-172 SS1)</name>
    <dbReference type="NCBI Taxonomy" id="930990"/>
    <lineage>
        <taxon>Eukaryota</taxon>
        <taxon>Fungi</taxon>
        <taxon>Dikarya</taxon>
        <taxon>Basidiomycota</taxon>
        <taxon>Agaricomycotina</taxon>
        <taxon>Agaricomycetes</taxon>
        <taxon>Cantharellales</taxon>
        <taxon>Botryobasidiaceae</taxon>
        <taxon>Botryobasidium</taxon>
    </lineage>
</organism>
<proteinExistence type="predicted"/>
<feature type="region of interest" description="Disordered" evidence="1">
    <location>
        <begin position="50"/>
        <end position="76"/>
    </location>
</feature>
<evidence type="ECO:0000256" key="1">
    <source>
        <dbReference type="SAM" id="MobiDB-lite"/>
    </source>
</evidence>
<dbReference type="HOGENOM" id="CLU_2654157_0_0_1"/>
<keyword evidence="3" id="KW-1185">Reference proteome</keyword>
<evidence type="ECO:0000313" key="3">
    <source>
        <dbReference type="Proteomes" id="UP000027195"/>
    </source>
</evidence>